<evidence type="ECO:0000256" key="2">
    <source>
        <dbReference type="ARBA" id="ARBA00023125"/>
    </source>
</evidence>
<keyword evidence="2" id="KW-0238">DNA-binding</keyword>
<accession>A0A921IXS8</accession>
<evidence type="ECO:0000313" key="5">
    <source>
        <dbReference type="EMBL" id="HJG42084.1"/>
    </source>
</evidence>
<dbReference type="PANTHER" id="PTHR43280">
    <property type="entry name" value="ARAC-FAMILY TRANSCRIPTIONAL REGULATOR"/>
    <property type="match status" value="1"/>
</dbReference>
<dbReference type="InterPro" id="IPR009057">
    <property type="entry name" value="Homeodomain-like_sf"/>
</dbReference>
<dbReference type="GO" id="GO:0043565">
    <property type="term" value="F:sequence-specific DNA binding"/>
    <property type="evidence" value="ECO:0007669"/>
    <property type="project" value="InterPro"/>
</dbReference>
<dbReference type="SUPFAM" id="SSF46689">
    <property type="entry name" value="Homeodomain-like"/>
    <property type="match status" value="2"/>
</dbReference>
<dbReference type="AlphaFoldDB" id="A0A921IXS8"/>
<evidence type="ECO:0000313" key="6">
    <source>
        <dbReference type="Proteomes" id="UP000786560"/>
    </source>
</evidence>
<dbReference type="PRINTS" id="PR00032">
    <property type="entry name" value="HTHARAC"/>
</dbReference>
<dbReference type="Gene3D" id="1.10.10.60">
    <property type="entry name" value="Homeodomain-like"/>
    <property type="match status" value="2"/>
</dbReference>
<reference evidence="5" key="2">
    <citation type="submission" date="2021-09" db="EMBL/GenBank/DDBJ databases">
        <authorList>
            <person name="Gilroy R."/>
        </authorList>
    </citation>
    <scope>NUCLEOTIDE SEQUENCE</scope>
    <source>
        <strain evidence="5">ChiBcolR7-4860</strain>
    </source>
</reference>
<reference evidence="5" key="1">
    <citation type="journal article" date="2021" name="PeerJ">
        <title>Extensive microbial diversity within the chicken gut microbiome revealed by metagenomics and culture.</title>
        <authorList>
            <person name="Gilroy R."/>
            <person name="Ravi A."/>
            <person name="Getino M."/>
            <person name="Pursley I."/>
            <person name="Horton D.L."/>
            <person name="Alikhan N.F."/>
            <person name="Baker D."/>
            <person name="Gharbi K."/>
            <person name="Hall N."/>
            <person name="Watson M."/>
            <person name="Adriaenssens E.M."/>
            <person name="Foster-Nyarko E."/>
            <person name="Jarju S."/>
            <person name="Secka A."/>
            <person name="Antonio M."/>
            <person name="Oren A."/>
            <person name="Chaudhuri R.R."/>
            <person name="La Ragione R."/>
            <person name="Hildebrand F."/>
            <person name="Pallen M.J."/>
        </authorList>
    </citation>
    <scope>NUCLEOTIDE SEQUENCE</scope>
    <source>
        <strain evidence="5">ChiBcolR7-4860</strain>
    </source>
</reference>
<dbReference type="Proteomes" id="UP000786560">
    <property type="component" value="Unassembled WGS sequence"/>
</dbReference>
<dbReference type="PROSITE" id="PS01124">
    <property type="entry name" value="HTH_ARAC_FAMILY_2"/>
    <property type="match status" value="1"/>
</dbReference>
<dbReference type="InterPro" id="IPR018060">
    <property type="entry name" value="HTH_AraC"/>
</dbReference>
<dbReference type="SMART" id="SM00342">
    <property type="entry name" value="HTH_ARAC"/>
    <property type="match status" value="1"/>
</dbReference>
<dbReference type="EMBL" id="DYUX01000023">
    <property type="protein sequence ID" value="HJG42084.1"/>
    <property type="molecule type" value="Genomic_DNA"/>
</dbReference>
<keyword evidence="3" id="KW-0804">Transcription</keyword>
<dbReference type="PROSITE" id="PS00041">
    <property type="entry name" value="HTH_ARAC_FAMILY_1"/>
    <property type="match status" value="1"/>
</dbReference>
<dbReference type="GO" id="GO:0003700">
    <property type="term" value="F:DNA-binding transcription factor activity"/>
    <property type="evidence" value="ECO:0007669"/>
    <property type="project" value="InterPro"/>
</dbReference>
<dbReference type="InterPro" id="IPR018062">
    <property type="entry name" value="HTH_AraC-typ_CS"/>
</dbReference>
<protein>
    <submittedName>
        <fullName evidence="5">Helix-turn-helix domain-containing protein</fullName>
    </submittedName>
</protein>
<dbReference type="InterPro" id="IPR020449">
    <property type="entry name" value="Tscrpt_reg_AraC-type_HTH"/>
</dbReference>
<evidence type="ECO:0000256" key="1">
    <source>
        <dbReference type="ARBA" id="ARBA00023015"/>
    </source>
</evidence>
<evidence type="ECO:0000259" key="4">
    <source>
        <dbReference type="PROSITE" id="PS01124"/>
    </source>
</evidence>
<dbReference type="PANTHER" id="PTHR43280:SF2">
    <property type="entry name" value="HTH-TYPE TRANSCRIPTIONAL REGULATOR EXSA"/>
    <property type="match status" value="1"/>
</dbReference>
<dbReference type="Pfam" id="PF12833">
    <property type="entry name" value="HTH_18"/>
    <property type="match status" value="1"/>
</dbReference>
<proteinExistence type="predicted"/>
<evidence type="ECO:0000256" key="3">
    <source>
        <dbReference type="ARBA" id="ARBA00023163"/>
    </source>
</evidence>
<gene>
    <name evidence="5" type="ORF">K8U73_06860</name>
</gene>
<organism evidence="5 6">
    <name type="scientific">Bifidobacterium pullorum subsp. gallinarum</name>
    <dbReference type="NCBI Taxonomy" id="78344"/>
    <lineage>
        <taxon>Bacteria</taxon>
        <taxon>Bacillati</taxon>
        <taxon>Actinomycetota</taxon>
        <taxon>Actinomycetes</taxon>
        <taxon>Bifidobacteriales</taxon>
        <taxon>Bifidobacteriaceae</taxon>
        <taxon>Bifidobacterium</taxon>
    </lineage>
</organism>
<dbReference type="RefSeq" id="WP_227411125.1">
    <property type="nucleotide sequence ID" value="NZ_DYUX01000023.1"/>
</dbReference>
<keyword evidence="1" id="KW-0805">Transcription regulation</keyword>
<name>A0A921IXS8_9BIFI</name>
<comment type="caution">
    <text evidence="5">The sequence shown here is derived from an EMBL/GenBank/DDBJ whole genome shotgun (WGS) entry which is preliminary data.</text>
</comment>
<feature type="domain" description="HTH araC/xylS-type" evidence="4">
    <location>
        <begin position="151"/>
        <end position="249"/>
    </location>
</feature>
<sequence>MVKNGADAMTEPVVSEAKLRYLDFLSREDRVRHHRYVEEMKQYELMKNGDLSAIGESARLWTSGLYGHVCDDPLRNAKYLFVTSITLATRFAIEGGMDEEDAYNASDLYIQDVDRCTTTDEVRRLHADMMTFFTWAMADMQRGEVHSTAVVECMDYIRYHLHERITVPMLANHVHLNPTYLSELFAREIGTTISRYIADQRMEAARNMLRYSQYSVGEIAQILAYRSPSHFGKVFKDHMGVTPREYRNANAQAGIWPE</sequence>